<dbReference type="AlphaFoldDB" id="A0A4Y9SEQ2"/>
<keyword evidence="4" id="KW-1185">Reference proteome</keyword>
<feature type="transmembrane region" description="Helical" evidence="1">
    <location>
        <begin position="197"/>
        <end position="216"/>
    </location>
</feature>
<protein>
    <submittedName>
        <fullName evidence="3">CAAX prenyl protease-related protein</fullName>
    </submittedName>
</protein>
<keyword evidence="1" id="KW-0812">Transmembrane</keyword>
<comment type="caution">
    <text evidence="3">The sequence shown here is derived from an EMBL/GenBank/DDBJ whole genome shotgun (WGS) entry which is preliminary data.</text>
</comment>
<dbReference type="PANTHER" id="PTHR43592:SF15">
    <property type="entry name" value="CAAX AMINO TERMINAL PROTEASE FAMILY PROTEIN"/>
    <property type="match status" value="1"/>
</dbReference>
<feature type="transmembrane region" description="Helical" evidence="1">
    <location>
        <begin position="38"/>
        <end position="55"/>
    </location>
</feature>
<feature type="transmembrane region" description="Helical" evidence="1">
    <location>
        <begin position="158"/>
        <end position="191"/>
    </location>
</feature>
<dbReference type="PANTHER" id="PTHR43592">
    <property type="entry name" value="CAAX AMINO TERMINAL PROTEASE"/>
    <property type="match status" value="1"/>
</dbReference>
<dbReference type="Pfam" id="PF02517">
    <property type="entry name" value="Rce1-like"/>
    <property type="match status" value="1"/>
</dbReference>
<proteinExistence type="predicted"/>
<sequence>MFSRASLARIAPFVAYIGFIAVTDLLERFGVPLQELRWLYAVRIAVVMALLAVFWRDYDELRGERGALTPTALGVAVATGIVVLVLWVSLNASWMQVGSPSGFNPTSADSGQIDWLLVTVRIFGAAAIVPLMEELFWRSFLMRWIVAPDFRNVDPAQATLKSIAVTVLLFGFEHNLWLAGIVAGAAYSWLYVRYRTLWIPILAHAVTNFLLGIWVVHTGHWHYW</sequence>
<evidence type="ECO:0000259" key="2">
    <source>
        <dbReference type="Pfam" id="PF02517"/>
    </source>
</evidence>
<keyword evidence="1" id="KW-1133">Transmembrane helix</keyword>
<feature type="transmembrane region" description="Helical" evidence="1">
    <location>
        <begin position="67"/>
        <end position="90"/>
    </location>
</feature>
<gene>
    <name evidence="3" type="ORF">E4L96_09310</name>
</gene>
<feature type="domain" description="CAAX prenyl protease 2/Lysostaphin resistance protein A-like" evidence="2">
    <location>
        <begin position="119"/>
        <end position="210"/>
    </location>
</feature>
<dbReference type="GO" id="GO:0006508">
    <property type="term" value="P:proteolysis"/>
    <property type="evidence" value="ECO:0007669"/>
    <property type="project" value="UniProtKB-KW"/>
</dbReference>
<evidence type="ECO:0000313" key="3">
    <source>
        <dbReference type="EMBL" id="TFW21167.1"/>
    </source>
</evidence>
<dbReference type="NCBIfam" id="TIGR03008">
    <property type="entry name" value="pepcterm_CAAX"/>
    <property type="match status" value="1"/>
</dbReference>
<dbReference type="GO" id="GO:0004175">
    <property type="term" value="F:endopeptidase activity"/>
    <property type="evidence" value="ECO:0007669"/>
    <property type="project" value="UniProtKB-ARBA"/>
</dbReference>
<dbReference type="OrthoDB" id="9787923at2"/>
<dbReference type="GO" id="GO:0080120">
    <property type="term" value="P:CAAX-box protein maturation"/>
    <property type="evidence" value="ECO:0007669"/>
    <property type="project" value="UniProtKB-ARBA"/>
</dbReference>
<feature type="transmembrane region" description="Helical" evidence="1">
    <location>
        <begin position="115"/>
        <end position="137"/>
    </location>
</feature>
<evidence type="ECO:0000256" key="1">
    <source>
        <dbReference type="SAM" id="Phobius"/>
    </source>
</evidence>
<dbReference type="InterPro" id="IPR003675">
    <property type="entry name" value="Rce1/LyrA-like_dom"/>
</dbReference>
<keyword evidence="3" id="KW-0645">Protease</keyword>
<accession>A0A4Y9SEQ2</accession>
<feature type="transmembrane region" description="Helical" evidence="1">
    <location>
        <begin position="7"/>
        <end position="26"/>
    </location>
</feature>
<dbReference type="EMBL" id="SPVF01000123">
    <property type="protein sequence ID" value="TFW21167.1"/>
    <property type="molecule type" value="Genomic_DNA"/>
</dbReference>
<reference evidence="3 4" key="1">
    <citation type="submission" date="2019-03" db="EMBL/GenBank/DDBJ databases">
        <title>Draft Genome Sequence of Massilia arenosa sp. nov., a Novel Massilia Species Isolated from a Sandy-loam Maize Soil.</title>
        <authorList>
            <person name="Raths R."/>
            <person name="Peta V."/>
            <person name="Bucking H."/>
        </authorList>
    </citation>
    <scope>NUCLEOTIDE SEQUENCE [LARGE SCALE GENOMIC DNA]</scope>
    <source>
        <strain evidence="3 4">MC02</strain>
    </source>
</reference>
<keyword evidence="3" id="KW-0378">Hydrolase</keyword>
<dbReference type="InterPro" id="IPR014346">
    <property type="entry name" value="Prenyl_protease-related"/>
</dbReference>
<name>A0A4Y9SEQ2_9BURK</name>
<keyword evidence="1" id="KW-0472">Membrane</keyword>
<evidence type="ECO:0000313" key="4">
    <source>
        <dbReference type="Proteomes" id="UP000298438"/>
    </source>
</evidence>
<dbReference type="Proteomes" id="UP000298438">
    <property type="component" value="Unassembled WGS sequence"/>
</dbReference>
<organism evidence="3 4">
    <name type="scientific">Zemynaea arenosa</name>
    <dbReference type="NCBI Taxonomy" id="2561931"/>
    <lineage>
        <taxon>Bacteria</taxon>
        <taxon>Pseudomonadati</taxon>
        <taxon>Pseudomonadota</taxon>
        <taxon>Betaproteobacteria</taxon>
        <taxon>Burkholderiales</taxon>
        <taxon>Oxalobacteraceae</taxon>
        <taxon>Telluria group</taxon>
        <taxon>Zemynaea</taxon>
    </lineage>
</organism>